<dbReference type="EMBL" id="AMCI01008138">
    <property type="protein sequence ID" value="EJW91506.1"/>
    <property type="molecule type" value="Genomic_DNA"/>
</dbReference>
<dbReference type="PANTHER" id="PTHR11452">
    <property type="entry name" value="ALPHA-GALACTOSIDASE/ALPHA-N-ACETYLGALACTOSAMINIDASE"/>
    <property type="match status" value="1"/>
</dbReference>
<evidence type="ECO:0000256" key="4">
    <source>
        <dbReference type="ARBA" id="ARBA00023295"/>
    </source>
</evidence>
<dbReference type="Gene3D" id="2.60.120.260">
    <property type="entry name" value="Galactose-binding domain-like"/>
    <property type="match status" value="1"/>
</dbReference>
<organism evidence="6">
    <name type="scientific">gut metagenome</name>
    <dbReference type="NCBI Taxonomy" id="749906"/>
    <lineage>
        <taxon>unclassified sequences</taxon>
        <taxon>metagenomes</taxon>
        <taxon>organismal metagenomes</taxon>
    </lineage>
</organism>
<protein>
    <submittedName>
        <fullName evidence="6">Glycoside hydrolase, clan GH-D</fullName>
        <ecNumber evidence="6">3.2.1.-</ecNumber>
    </submittedName>
</protein>
<feature type="domain" description="Alpha galactosidase C-terminal" evidence="5">
    <location>
        <begin position="336"/>
        <end position="396"/>
    </location>
</feature>
<dbReference type="Pfam" id="PF16499">
    <property type="entry name" value="Melibiase_2"/>
    <property type="match status" value="1"/>
</dbReference>
<dbReference type="InterPro" id="IPR013780">
    <property type="entry name" value="Glyco_hydro_b"/>
</dbReference>
<dbReference type="Gene3D" id="3.20.20.70">
    <property type="entry name" value="Aldolase class I"/>
    <property type="match status" value="1"/>
</dbReference>
<dbReference type="InterPro" id="IPR041233">
    <property type="entry name" value="Melibiase_C"/>
</dbReference>
<dbReference type="Gene3D" id="2.60.40.1180">
    <property type="entry name" value="Golgi alpha-mannosidase II"/>
    <property type="match status" value="1"/>
</dbReference>
<dbReference type="CDD" id="cd14792">
    <property type="entry name" value="GH27"/>
    <property type="match status" value="1"/>
</dbReference>
<evidence type="ECO:0000313" key="6">
    <source>
        <dbReference type="EMBL" id="EJW91506.1"/>
    </source>
</evidence>
<name>J9F9C0_9ZZZZ</name>
<dbReference type="GO" id="GO:0004553">
    <property type="term" value="F:hydrolase activity, hydrolyzing O-glycosyl compounds"/>
    <property type="evidence" value="ECO:0007669"/>
    <property type="project" value="InterPro"/>
</dbReference>
<evidence type="ECO:0000256" key="3">
    <source>
        <dbReference type="ARBA" id="ARBA00022801"/>
    </source>
</evidence>
<dbReference type="EC" id="3.2.1.-" evidence="6"/>
<comment type="caution">
    <text evidence="6">The sequence shown here is derived from an EMBL/GenBank/DDBJ whole genome shotgun (WGS) entry which is preliminary data.</text>
</comment>
<evidence type="ECO:0000256" key="2">
    <source>
        <dbReference type="ARBA" id="ARBA00022729"/>
    </source>
</evidence>
<dbReference type="PROSITE" id="PS51257">
    <property type="entry name" value="PROKAR_LIPOPROTEIN"/>
    <property type="match status" value="1"/>
</dbReference>
<dbReference type="CDD" id="cd04081">
    <property type="entry name" value="CBM35_galactosidase-like"/>
    <property type="match status" value="1"/>
</dbReference>
<dbReference type="InterPro" id="IPR013785">
    <property type="entry name" value="Aldolase_TIM"/>
</dbReference>
<dbReference type="SUPFAM" id="SSF51445">
    <property type="entry name" value="(Trans)glycosidases"/>
    <property type="match status" value="1"/>
</dbReference>
<keyword evidence="3 6" id="KW-0378">Hydrolase</keyword>
<keyword evidence="4 6" id="KW-0326">Glycosidase</keyword>
<keyword evidence="2" id="KW-0732">Signal</keyword>
<evidence type="ECO:0000256" key="1">
    <source>
        <dbReference type="ARBA" id="ARBA00009743"/>
    </source>
</evidence>
<comment type="similarity">
    <text evidence="1">Belongs to the glycosyl hydrolase 27 family.</text>
</comment>
<dbReference type="Pfam" id="PF17801">
    <property type="entry name" value="Melibiase_C"/>
    <property type="match status" value="1"/>
</dbReference>
<gene>
    <name evidence="6" type="ORF">EVA_20385</name>
</gene>
<dbReference type="InterPro" id="IPR002241">
    <property type="entry name" value="Glyco_hydro_27"/>
</dbReference>
<proteinExistence type="inferred from homology"/>
<accession>J9F9C0</accession>
<reference evidence="6" key="1">
    <citation type="journal article" date="2012" name="PLoS ONE">
        <title>Gene sets for utilization of primary and secondary nutrition supplies in the distal gut of endangered iberian lynx.</title>
        <authorList>
            <person name="Alcaide M."/>
            <person name="Messina E."/>
            <person name="Richter M."/>
            <person name="Bargiela R."/>
            <person name="Peplies J."/>
            <person name="Huws S.A."/>
            <person name="Newbold C.J."/>
            <person name="Golyshin P.N."/>
            <person name="Simon M.A."/>
            <person name="Lopez G."/>
            <person name="Yakimov M.M."/>
            <person name="Ferrer M."/>
        </authorList>
    </citation>
    <scope>NUCLEOTIDE SEQUENCE</scope>
</reference>
<dbReference type="PANTHER" id="PTHR11452:SF75">
    <property type="entry name" value="ALPHA-GALACTOSIDASE MEL1"/>
    <property type="match status" value="1"/>
</dbReference>
<dbReference type="InterPro" id="IPR017853">
    <property type="entry name" value="GH"/>
</dbReference>
<dbReference type="AlphaFoldDB" id="J9F9C0"/>
<dbReference type="SUPFAM" id="SSF51011">
    <property type="entry name" value="Glycosyl hydrolase domain"/>
    <property type="match status" value="1"/>
</dbReference>
<evidence type="ECO:0000259" key="5">
    <source>
        <dbReference type="Pfam" id="PF17801"/>
    </source>
</evidence>
<sequence>MKTYFDISKKTIFSFLLSTLGCWIAPAQTVPFDPPIMGWSSWNTYRVNINEALIYKQTDALLKQGLKEVGYRYINIDDGFFGHRDENGVLHTHPKRFPNGMKPVADYIHSRGLFAGIYSEAGANTCGSIWDADKNGIGVGLYGFERQDADLFFNQWGFDFIKIDYCGAGQQLDLDEEERYTAIVEAIREVSNRKVSLNICRWAYPGTWAKSLARSWRISADIYPAWESIKYIIDKNLYLSAYAGEGHYNDMDMLEIGRGLTPNEEQTHFGMWCIMSSPLLIGCDLTTLSSSSLNLLKNTELIALNQDPLGLQAHVAMRCGEGYVLVKDIERKRGTTRAVAFYNPSDKPCTFEVPLHILELQGTTLVRNLIEHKDEPTVNEYIRCQVAPHGIKIVRLDAKKRLEAIRYEAEHAYLHQYNDLGKRKRGVTYLPNSLASGGMTISRLGGHPENYAQWKDVYSEHGGNYRMRIYYLPAIKEEKILQDHRLEVTVNGKRNTLRELEKDRRKGLQTAELTIQLEKGYNLIKIGSRYTWTPDIDCFTLYPLSTSTDTAHK</sequence>
<dbReference type="GO" id="GO:0005975">
    <property type="term" value="P:carbohydrate metabolic process"/>
    <property type="evidence" value="ECO:0007669"/>
    <property type="project" value="InterPro"/>
</dbReference>
<dbReference type="PRINTS" id="PR00740">
    <property type="entry name" value="GLHYDRLASE27"/>
</dbReference>